<evidence type="ECO:0000256" key="8">
    <source>
        <dbReference type="ARBA" id="ARBA00022909"/>
    </source>
</evidence>
<keyword evidence="4 11" id="KW-0808">Transferase</keyword>
<accession>A0A3Q9G254</accession>
<dbReference type="PANTHER" id="PTHR43071:SF1">
    <property type="entry name" value="2-AMINO-4-HYDROXY-6-HYDROXYMETHYLDIHYDROPTERIDINE PYROPHOSPHOKINASE"/>
    <property type="match status" value="1"/>
</dbReference>
<dbReference type="InterPro" id="IPR043133">
    <property type="entry name" value="GTP-CH-I_C/QueF"/>
</dbReference>
<dbReference type="OrthoDB" id="9808041at2"/>
<dbReference type="Pfam" id="PF01288">
    <property type="entry name" value="HPPK"/>
    <property type="match status" value="1"/>
</dbReference>
<dbReference type="InterPro" id="IPR000550">
    <property type="entry name" value="Hppk"/>
</dbReference>
<evidence type="ECO:0000313" key="11">
    <source>
        <dbReference type="EMBL" id="AZQ77226.1"/>
    </source>
</evidence>
<dbReference type="GO" id="GO:0003848">
    <property type="term" value="F:2-amino-4-hydroxy-6-hydroxymethyldihydropteridine diphosphokinase activity"/>
    <property type="evidence" value="ECO:0007669"/>
    <property type="project" value="UniProtKB-EC"/>
</dbReference>
<dbReference type="EMBL" id="CP034593">
    <property type="protein sequence ID" value="AZQ77226.1"/>
    <property type="molecule type" value="Genomic_DNA"/>
</dbReference>
<dbReference type="InterPro" id="IPR035907">
    <property type="entry name" value="Hppk_sf"/>
</dbReference>
<dbReference type="NCBIfam" id="TIGR01498">
    <property type="entry name" value="folK"/>
    <property type="match status" value="1"/>
</dbReference>
<comment type="function">
    <text evidence="9">Catalyzes the conversion of 7,8-dihydroneopterin to 6-hydroxymethyl-7,8-dihydropterin.</text>
</comment>
<keyword evidence="9" id="KW-0456">Lyase</keyword>
<evidence type="ECO:0000313" key="12">
    <source>
        <dbReference type="Proteomes" id="UP000280344"/>
    </source>
</evidence>
<dbReference type="Gene3D" id="3.30.1130.10">
    <property type="match status" value="1"/>
</dbReference>
<dbReference type="SMART" id="SM00905">
    <property type="entry name" value="FolB"/>
    <property type="match status" value="1"/>
</dbReference>
<dbReference type="NCBIfam" id="TIGR00525">
    <property type="entry name" value="folB"/>
    <property type="match status" value="1"/>
</dbReference>
<dbReference type="SUPFAM" id="SSF55620">
    <property type="entry name" value="Tetrahydrobiopterin biosynthesis enzymes-like"/>
    <property type="match status" value="1"/>
</dbReference>
<keyword evidence="5" id="KW-0547">Nucleotide-binding</keyword>
<dbReference type="Proteomes" id="UP000280344">
    <property type="component" value="Chromosome"/>
</dbReference>
<evidence type="ECO:0000256" key="6">
    <source>
        <dbReference type="ARBA" id="ARBA00022777"/>
    </source>
</evidence>
<keyword evidence="12" id="KW-1185">Reference proteome</keyword>
<dbReference type="EC" id="2.7.6.3" evidence="9"/>
<gene>
    <name evidence="11" type="primary">folK</name>
    <name evidence="11" type="ORF">EJ997_07650</name>
</gene>
<dbReference type="UniPathway" id="UPA00077">
    <property type="reaction ID" value="UER00154"/>
</dbReference>
<evidence type="ECO:0000256" key="2">
    <source>
        <dbReference type="ARBA" id="ARBA00005051"/>
    </source>
</evidence>
<dbReference type="GO" id="GO:0046656">
    <property type="term" value="P:folic acid biosynthetic process"/>
    <property type="evidence" value="ECO:0007669"/>
    <property type="project" value="UniProtKB-UniRule"/>
</dbReference>
<evidence type="ECO:0000256" key="3">
    <source>
        <dbReference type="ARBA" id="ARBA00009640"/>
    </source>
</evidence>
<comment type="pathway">
    <text evidence="2">Cofactor biosynthesis; tetrahydrofolate biosynthesis; 2-amino-4-hydroxy-6-hydroxymethyl-7,8-dihydropteridine diphosphate from 7,8-dihydroneopterin triphosphate: step 4/4.</text>
</comment>
<evidence type="ECO:0000259" key="10">
    <source>
        <dbReference type="PROSITE" id="PS00794"/>
    </source>
</evidence>
<dbReference type="Gene3D" id="3.30.70.560">
    <property type="entry name" value="7,8-Dihydro-6-hydroxymethylpterin-pyrophosphokinase HPPK"/>
    <property type="match status" value="1"/>
</dbReference>
<dbReference type="PROSITE" id="PS00794">
    <property type="entry name" value="HPPK"/>
    <property type="match status" value="1"/>
</dbReference>
<dbReference type="InterPro" id="IPR006156">
    <property type="entry name" value="Dihydroneopterin_aldolase"/>
</dbReference>
<evidence type="ECO:0000256" key="4">
    <source>
        <dbReference type="ARBA" id="ARBA00022679"/>
    </source>
</evidence>
<comment type="similarity">
    <text evidence="3">In the N-terminal section; belongs to the DHNA family.</text>
</comment>
<reference evidence="11 12" key="1">
    <citation type="submission" date="2018-12" db="EMBL/GenBank/DDBJ databases">
        <title>Complete genome sequence of Flaviflexus sp. H23T48.</title>
        <authorList>
            <person name="Bae J.-W."/>
            <person name="Lee J.-Y."/>
        </authorList>
    </citation>
    <scope>NUCLEOTIDE SEQUENCE [LARGE SCALE GENOMIC DNA]</scope>
    <source>
        <strain evidence="11 12">H23T48</strain>
    </source>
</reference>
<dbReference type="AlphaFoldDB" id="A0A3Q9G254"/>
<comment type="catalytic activity">
    <reaction evidence="1">
        <text>6-hydroxymethyl-7,8-dihydropterin + ATP = (7,8-dihydropterin-6-yl)methyl diphosphate + AMP + H(+)</text>
        <dbReference type="Rhea" id="RHEA:11412"/>
        <dbReference type="ChEBI" id="CHEBI:15378"/>
        <dbReference type="ChEBI" id="CHEBI:30616"/>
        <dbReference type="ChEBI" id="CHEBI:44841"/>
        <dbReference type="ChEBI" id="CHEBI:72950"/>
        <dbReference type="ChEBI" id="CHEBI:456215"/>
        <dbReference type="EC" id="2.7.6.3"/>
    </reaction>
</comment>
<evidence type="ECO:0000256" key="1">
    <source>
        <dbReference type="ARBA" id="ARBA00000198"/>
    </source>
</evidence>
<comment type="similarity">
    <text evidence="9">Belongs to the DHNA family.</text>
</comment>
<comment type="pathway">
    <text evidence="9">Cofactor biosynthesis; tetrahydrofolate biosynthesis; 2-amino-4-hydroxy-6-hydroxymethyl-7,8-dihydropteridine diphosphate from 7,8-dihydroneopterin triphosphate: step 3/4.</text>
</comment>
<dbReference type="Pfam" id="PF02152">
    <property type="entry name" value="FolB"/>
    <property type="match status" value="1"/>
</dbReference>
<comment type="catalytic activity">
    <reaction evidence="9">
        <text>7,8-dihydroneopterin = 6-hydroxymethyl-7,8-dihydropterin + glycolaldehyde</text>
        <dbReference type="Rhea" id="RHEA:10540"/>
        <dbReference type="ChEBI" id="CHEBI:17001"/>
        <dbReference type="ChEBI" id="CHEBI:17071"/>
        <dbReference type="ChEBI" id="CHEBI:44841"/>
        <dbReference type="EC" id="4.1.2.25"/>
    </reaction>
</comment>
<keyword evidence="7" id="KW-0067">ATP-binding</keyword>
<dbReference type="InterPro" id="IPR006157">
    <property type="entry name" value="FolB_dom"/>
</dbReference>
<sequence>MPQLLLSRGDSMAELYLPGGELSDRIALTGLKVRGFHGVFEHERENGQDFIIDVVLHTSMHRTPYGDDLAQTINYAEVADKVVEIVSGEPLNLIETLAERIADAALQFGALAADVTVHKPQAPIEHSFADVDVTVRRLSKLLQPPKPAAEVVVGIGSNMDDPVTQVEIGAGKLAKVLEYERMSRRRVTAAEVMPGQPSQPNYINAVMVGYTTLSPLALLRELQRIEDEQGRVREERWGPRTLDLDLVSYKVAGKEITSDDPNLTLPHPRAHERSFVLEPWAEVDPWGMLSGKPVRR</sequence>
<organism evidence="11 12">
    <name type="scientific">Flaviflexus ciconiae</name>
    <dbReference type="NCBI Taxonomy" id="2496867"/>
    <lineage>
        <taxon>Bacteria</taxon>
        <taxon>Bacillati</taxon>
        <taxon>Actinomycetota</taxon>
        <taxon>Actinomycetes</taxon>
        <taxon>Actinomycetales</taxon>
        <taxon>Actinomycetaceae</taxon>
        <taxon>Flaviflexus</taxon>
    </lineage>
</organism>
<dbReference type="SUPFAM" id="SSF55083">
    <property type="entry name" value="6-hydroxymethyl-7,8-dihydropterin pyrophosphokinase, HPPK"/>
    <property type="match status" value="1"/>
</dbReference>
<dbReference type="GO" id="GO:0004150">
    <property type="term" value="F:dihydroneopterin aldolase activity"/>
    <property type="evidence" value="ECO:0007669"/>
    <property type="project" value="UniProtKB-UniRule"/>
</dbReference>
<dbReference type="GO" id="GO:0046654">
    <property type="term" value="P:tetrahydrofolate biosynthetic process"/>
    <property type="evidence" value="ECO:0007669"/>
    <property type="project" value="UniProtKB-UniRule"/>
</dbReference>
<proteinExistence type="inferred from homology"/>
<protein>
    <recommendedName>
        <fullName evidence="9">Bifunctional folate synthesis protein</fullName>
    </recommendedName>
    <domain>
        <recommendedName>
            <fullName evidence="9">Dihydroneopterin aldolase</fullName>
            <shortName evidence="9">DHNA</shortName>
            <ecNumber evidence="9">4.1.2.25</ecNumber>
        </recommendedName>
        <alternativeName>
            <fullName evidence="9">7,8-dihydroneopterin aldolase</fullName>
        </alternativeName>
    </domain>
    <domain>
        <recommendedName>
            <fullName evidence="9">2-amino-4-hydroxy-6-hydroxymethyldihydropteridine pyrophosphokinase</fullName>
            <ecNumber evidence="9">2.7.6.3</ecNumber>
        </recommendedName>
        <alternativeName>
            <fullName evidence="9">6-hydroxymethyl-7,8-dihydropterin pyrophosphokinase</fullName>
            <shortName evidence="9">PPPK</shortName>
        </alternativeName>
        <alternativeName>
            <fullName evidence="9">7,8-dihydro-6-hydroxymethylpterin pyrophosphokinase</fullName>
            <shortName evidence="9">HPPK</shortName>
        </alternativeName>
    </domain>
</protein>
<dbReference type="PANTHER" id="PTHR43071">
    <property type="entry name" value="2-AMINO-4-HYDROXY-6-HYDROXYMETHYLDIHYDROPTERIDINE PYROPHOSPHOKINASE"/>
    <property type="match status" value="1"/>
</dbReference>
<dbReference type="GO" id="GO:0005524">
    <property type="term" value="F:ATP binding"/>
    <property type="evidence" value="ECO:0007669"/>
    <property type="project" value="UniProtKB-KW"/>
</dbReference>
<dbReference type="CDD" id="cd00483">
    <property type="entry name" value="HPPK"/>
    <property type="match status" value="1"/>
</dbReference>
<dbReference type="GO" id="GO:0016301">
    <property type="term" value="F:kinase activity"/>
    <property type="evidence" value="ECO:0007669"/>
    <property type="project" value="UniProtKB-KW"/>
</dbReference>
<evidence type="ECO:0000256" key="5">
    <source>
        <dbReference type="ARBA" id="ARBA00022741"/>
    </source>
</evidence>
<evidence type="ECO:0000256" key="9">
    <source>
        <dbReference type="RuleBase" id="RU362079"/>
    </source>
</evidence>
<keyword evidence="6 11" id="KW-0418">Kinase</keyword>
<feature type="domain" description="7,8-dihydro-6-hydroxymethylpterin-pyrophosphokinase" evidence="10">
    <location>
        <begin position="236"/>
        <end position="247"/>
    </location>
</feature>
<dbReference type="EC" id="4.1.2.25" evidence="9"/>
<keyword evidence="8 9" id="KW-0289">Folate biosynthesis</keyword>
<dbReference type="KEGG" id="flh:EJ997_07650"/>
<evidence type="ECO:0000256" key="7">
    <source>
        <dbReference type="ARBA" id="ARBA00022840"/>
    </source>
</evidence>
<dbReference type="NCBIfam" id="TIGR00526">
    <property type="entry name" value="folB_dom"/>
    <property type="match status" value="1"/>
</dbReference>
<dbReference type="CDD" id="cd00534">
    <property type="entry name" value="DHNA_DHNTPE"/>
    <property type="match status" value="1"/>
</dbReference>
<name>A0A3Q9G254_9ACTO</name>